<dbReference type="InterPro" id="IPR036388">
    <property type="entry name" value="WH-like_DNA-bd_sf"/>
</dbReference>
<dbReference type="Pfam" id="PF08281">
    <property type="entry name" value="Sigma70_r4_2"/>
    <property type="match status" value="1"/>
</dbReference>
<dbReference type="GO" id="GO:0003677">
    <property type="term" value="F:DNA binding"/>
    <property type="evidence" value="ECO:0007669"/>
    <property type="project" value="InterPro"/>
</dbReference>
<protein>
    <submittedName>
        <fullName evidence="7">RNA polymerase sigma factor</fullName>
    </submittedName>
</protein>
<dbReference type="OrthoDB" id="9797134at2"/>
<organism evidence="7 8">
    <name type="scientific">Borborobacter arsenicus</name>
    <dbReference type="NCBI Taxonomy" id="1851146"/>
    <lineage>
        <taxon>Bacteria</taxon>
        <taxon>Pseudomonadati</taxon>
        <taxon>Pseudomonadota</taxon>
        <taxon>Alphaproteobacteria</taxon>
        <taxon>Hyphomicrobiales</taxon>
        <taxon>Phyllobacteriaceae</taxon>
        <taxon>Borborobacter</taxon>
    </lineage>
</organism>
<dbReference type="Pfam" id="PF04542">
    <property type="entry name" value="Sigma70_r2"/>
    <property type="match status" value="1"/>
</dbReference>
<dbReference type="InterPro" id="IPR013249">
    <property type="entry name" value="RNA_pol_sigma70_r4_t2"/>
</dbReference>
<proteinExistence type="inferred from homology"/>
<dbReference type="GO" id="GO:0016987">
    <property type="term" value="F:sigma factor activity"/>
    <property type="evidence" value="ECO:0007669"/>
    <property type="project" value="UniProtKB-KW"/>
</dbReference>
<accession>A0A432UZZ8</accession>
<dbReference type="NCBIfam" id="TIGR02937">
    <property type="entry name" value="sigma70-ECF"/>
    <property type="match status" value="1"/>
</dbReference>
<dbReference type="InterPro" id="IPR013324">
    <property type="entry name" value="RNA_pol_sigma_r3/r4-like"/>
</dbReference>
<dbReference type="GO" id="GO:0006352">
    <property type="term" value="P:DNA-templated transcription initiation"/>
    <property type="evidence" value="ECO:0007669"/>
    <property type="project" value="InterPro"/>
</dbReference>
<name>A0A432UZZ8_9HYPH</name>
<gene>
    <name evidence="7" type="ORF">EET67_23140</name>
</gene>
<evidence type="ECO:0000256" key="4">
    <source>
        <dbReference type="ARBA" id="ARBA00023163"/>
    </source>
</evidence>
<evidence type="ECO:0000256" key="3">
    <source>
        <dbReference type="ARBA" id="ARBA00023082"/>
    </source>
</evidence>
<dbReference type="InterPro" id="IPR014284">
    <property type="entry name" value="RNA_pol_sigma-70_dom"/>
</dbReference>
<dbReference type="SUPFAM" id="SSF88659">
    <property type="entry name" value="Sigma3 and sigma4 domains of RNA polymerase sigma factors"/>
    <property type="match status" value="1"/>
</dbReference>
<reference evidence="7 8" key="1">
    <citation type="submission" date="2018-11" db="EMBL/GenBank/DDBJ databases">
        <title>Pseudaminobacter arsenicus sp. nov., an arsenic-resistant bacterium isolated from arsenic-rich aquifers.</title>
        <authorList>
            <person name="Mu Y."/>
        </authorList>
    </citation>
    <scope>NUCLEOTIDE SEQUENCE [LARGE SCALE GENOMIC DNA]</scope>
    <source>
        <strain evidence="7 8">CB3</strain>
    </source>
</reference>
<evidence type="ECO:0000256" key="2">
    <source>
        <dbReference type="ARBA" id="ARBA00023015"/>
    </source>
</evidence>
<dbReference type="EMBL" id="RKST01000042">
    <property type="protein sequence ID" value="RUM95481.1"/>
    <property type="molecule type" value="Genomic_DNA"/>
</dbReference>
<keyword evidence="3" id="KW-0731">Sigma factor</keyword>
<keyword evidence="8" id="KW-1185">Reference proteome</keyword>
<evidence type="ECO:0000256" key="1">
    <source>
        <dbReference type="ARBA" id="ARBA00010641"/>
    </source>
</evidence>
<keyword evidence="4" id="KW-0804">Transcription</keyword>
<comment type="caution">
    <text evidence="7">The sequence shown here is derived from an EMBL/GenBank/DDBJ whole genome shotgun (WGS) entry which is preliminary data.</text>
</comment>
<dbReference type="RefSeq" id="WP_128625535.1">
    <property type="nucleotide sequence ID" value="NZ_ML133516.1"/>
</dbReference>
<feature type="domain" description="RNA polymerase sigma-70 region 2" evidence="5">
    <location>
        <begin position="10"/>
        <end position="75"/>
    </location>
</feature>
<dbReference type="PANTHER" id="PTHR43133:SF25">
    <property type="entry name" value="RNA POLYMERASE SIGMA FACTOR RFAY-RELATED"/>
    <property type="match status" value="1"/>
</dbReference>
<dbReference type="CDD" id="cd06171">
    <property type="entry name" value="Sigma70_r4"/>
    <property type="match status" value="1"/>
</dbReference>
<dbReference type="InterPro" id="IPR013325">
    <property type="entry name" value="RNA_pol_sigma_r2"/>
</dbReference>
<evidence type="ECO:0000313" key="7">
    <source>
        <dbReference type="EMBL" id="RUM95481.1"/>
    </source>
</evidence>
<dbReference type="AlphaFoldDB" id="A0A432UZZ8"/>
<dbReference type="SUPFAM" id="SSF88946">
    <property type="entry name" value="Sigma2 domain of RNA polymerase sigma factors"/>
    <property type="match status" value="1"/>
</dbReference>
<evidence type="ECO:0000259" key="6">
    <source>
        <dbReference type="Pfam" id="PF08281"/>
    </source>
</evidence>
<dbReference type="PANTHER" id="PTHR43133">
    <property type="entry name" value="RNA POLYMERASE ECF-TYPE SIGMA FACTO"/>
    <property type="match status" value="1"/>
</dbReference>
<dbReference type="Gene3D" id="1.10.10.10">
    <property type="entry name" value="Winged helix-like DNA-binding domain superfamily/Winged helix DNA-binding domain"/>
    <property type="match status" value="1"/>
</dbReference>
<feature type="domain" description="RNA polymerase sigma factor 70 region 4 type 2" evidence="6">
    <location>
        <begin position="104"/>
        <end position="154"/>
    </location>
</feature>
<comment type="similarity">
    <text evidence="1">Belongs to the sigma-70 factor family. ECF subfamily.</text>
</comment>
<dbReference type="InterPro" id="IPR007627">
    <property type="entry name" value="RNA_pol_sigma70_r2"/>
</dbReference>
<dbReference type="InterPro" id="IPR039425">
    <property type="entry name" value="RNA_pol_sigma-70-like"/>
</dbReference>
<dbReference type="Gene3D" id="1.10.1740.10">
    <property type="match status" value="1"/>
</dbReference>
<evidence type="ECO:0000259" key="5">
    <source>
        <dbReference type="Pfam" id="PF04542"/>
    </source>
</evidence>
<keyword evidence="2" id="KW-0805">Transcription regulation</keyword>
<sequence>MRSRFEKRLEPYHARMFAYAVALSRDRDRAQDIFQECIARALAAHEVPENEPAFRGWLFAILRNIWIDQSRSGRRRAELEQEFVADLVPEPVSLESVLVDAFSVRQAYARLSIEHREILALVDISGFSYEEAAAMIAIPRGTVMSRVSRARQALAANLREGNVVELGPQRGSRK</sequence>
<dbReference type="Proteomes" id="UP000281647">
    <property type="component" value="Unassembled WGS sequence"/>
</dbReference>
<evidence type="ECO:0000313" key="8">
    <source>
        <dbReference type="Proteomes" id="UP000281647"/>
    </source>
</evidence>